<dbReference type="Pfam" id="PF00646">
    <property type="entry name" value="F-box"/>
    <property type="match status" value="1"/>
</dbReference>
<dbReference type="Gene3D" id="1.20.1280.50">
    <property type="match status" value="1"/>
</dbReference>
<dbReference type="InterPro" id="IPR050232">
    <property type="entry name" value="FBL13/AtMIF1-like"/>
</dbReference>
<sequence length="467" mass="53859">MAHYKSSTAATSRPIHGIDRRRGRLRRNIDLISSLPDEILQQHIFVFIPTKLAIRTSVLSRRWRHVWSDTPSLSFESSDMLHAASINETLTRYTAPKMIKFHLTSSVEHAVPHMDKWIKFAMSRNVENLSLSVGFVSSYKLPDFFYMNSSIKQLNLMFPNSYIIPTCSVMWSSLKKLSLRYCILSDKSIGKILSGCPILESLTLSHCQRLMVLDLSKSLRLRTLEIKCSVEFSRPRQIVAPNIHRLRLQNYKSTYILVDVSSLNEAQVDFFFYLHHKLTLEAYLLQDILKMLHKLKNAEKLIFGCNILQILSLAEVCGLPFPMFKIKAMTLQTEIFQYVIPGIERLLQNSPDLKTVNVRASEGNIIPDCYFDNYLDLQGLNPNQCWRSKDGVFWNKDRSNVESKNVASFVELMLKNTKILDKMVVQLNERYLGFKLEEVPTLSQKNNVSIVLSTTPMTYEWCESLIS</sequence>
<dbReference type="InterPro" id="IPR053781">
    <property type="entry name" value="F-box_AtFBL13-like"/>
</dbReference>
<dbReference type="SUPFAM" id="SSF81383">
    <property type="entry name" value="F-box domain"/>
    <property type="match status" value="1"/>
</dbReference>
<dbReference type="SUPFAM" id="SSF52058">
    <property type="entry name" value="L domain-like"/>
    <property type="match status" value="1"/>
</dbReference>
<evidence type="ECO:0000313" key="3">
    <source>
        <dbReference type="EMBL" id="CAE5962686.1"/>
    </source>
</evidence>
<gene>
    <name evidence="3" type="ORF">AARE701A_LOCUS4351</name>
</gene>
<dbReference type="EMBL" id="LR999452">
    <property type="protein sequence ID" value="CAE5962686.1"/>
    <property type="molecule type" value="Genomic_DNA"/>
</dbReference>
<evidence type="ECO:0000259" key="1">
    <source>
        <dbReference type="Pfam" id="PF00646"/>
    </source>
</evidence>
<reference evidence="3" key="1">
    <citation type="submission" date="2021-01" db="EMBL/GenBank/DDBJ databases">
        <authorList>
            <person name="Bezrukov I."/>
        </authorList>
    </citation>
    <scope>NUCLEOTIDE SEQUENCE</scope>
</reference>
<evidence type="ECO:0000259" key="2">
    <source>
        <dbReference type="Pfam" id="PF23622"/>
    </source>
</evidence>
<evidence type="ECO:0000313" key="4">
    <source>
        <dbReference type="Proteomes" id="UP000682877"/>
    </source>
</evidence>
<dbReference type="Pfam" id="PF23622">
    <property type="entry name" value="LRR_At1g61320_AtMIF1"/>
    <property type="match status" value="1"/>
</dbReference>
<evidence type="ECO:0008006" key="5">
    <source>
        <dbReference type="Google" id="ProtNLM"/>
    </source>
</evidence>
<dbReference type="InterPro" id="IPR032675">
    <property type="entry name" value="LRR_dom_sf"/>
</dbReference>
<dbReference type="PANTHER" id="PTHR31900:SF32">
    <property type="entry name" value="F-BOX_RNI_FBD-LIKE DOMAIN PROTEIN"/>
    <property type="match status" value="1"/>
</dbReference>
<dbReference type="AlphaFoldDB" id="A0A8S1ZPJ0"/>
<dbReference type="InterPro" id="IPR055357">
    <property type="entry name" value="LRR_At1g61320_AtMIF1"/>
</dbReference>
<protein>
    <recommendedName>
        <fullName evidence="5">F-box domain-containing protein</fullName>
    </recommendedName>
</protein>
<dbReference type="Gene3D" id="3.80.10.10">
    <property type="entry name" value="Ribonuclease Inhibitor"/>
    <property type="match status" value="1"/>
</dbReference>
<dbReference type="InterPro" id="IPR001810">
    <property type="entry name" value="F-box_dom"/>
</dbReference>
<name>A0A8S1ZPJ0_ARAAE</name>
<feature type="domain" description="At1g61320/AtMIF1 LRR" evidence="2">
    <location>
        <begin position="98"/>
        <end position="278"/>
    </location>
</feature>
<proteinExistence type="predicted"/>
<keyword evidence="4" id="KW-1185">Reference proteome</keyword>
<accession>A0A8S1ZPJ0</accession>
<feature type="domain" description="F-box" evidence="1">
    <location>
        <begin position="32"/>
        <end position="71"/>
    </location>
</feature>
<dbReference type="CDD" id="cd22160">
    <property type="entry name" value="F-box_AtFBL13-like"/>
    <property type="match status" value="1"/>
</dbReference>
<dbReference type="Proteomes" id="UP000682877">
    <property type="component" value="Chromosome 2"/>
</dbReference>
<dbReference type="PANTHER" id="PTHR31900">
    <property type="entry name" value="F-BOX/RNI SUPERFAMILY PROTEIN-RELATED"/>
    <property type="match status" value="1"/>
</dbReference>
<organism evidence="3 4">
    <name type="scientific">Arabidopsis arenosa</name>
    <name type="common">Sand rock-cress</name>
    <name type="synonym">Cardaminopsis arenosa</name>
    <dbReference type="NCBI Taxonomy" id="38785"/>
    <lineage>
        <taxon>Eukaryota</taxon>
        <taxon>Viridiplantae</taxon>
        <taxon>Streptophyta</taxon>
        <taxon>Embryophyta</taxon>
        <taxon>Tracheophyta</taxon>
        <taxon>Spermatophyta</taxon>
        <taxon>Magnoliopsida</taxon>
        <taxon>eudicotyledons</taxon>
        <taxon>Gunneridae</taxon>
        <taxon>Pentapetalae</taxon>
        <taxon>rosids</taxon>
        <taxon>malvids</taxon>
        <taxon>Brassicales</taxon>
        <taxon>Brassicaceae</taxon>
        <taxon>Camelineae</taxon>
        <taxon>Arabidopsis</taxon>
    </lineage>
</organism>
<dbReference type="InterPro" id="IPR036047">
    <property type="entry name" value="F-box-like_dom_sf"/>
</dbReference>